<name>A0ABM0Q0A9_GALVR</name>
<dbReference type="Pfam" id="PF00447">
    <property type="entry name" value="HSF_DNA-bind"/>
    <property type="match status" value="1"/>
</dbReference>
<keyword evidence="7" id="KW-1185">Reference proteome</keyword>
<dbReference type="GeneID" id="103581840"/>
<dbReference type="PANTHER" id="PTHR10015">
    <property type="entry name" value="HEAT SHOCK TRANSCRIPTION FACTOR"/>
    <property type="match status" value="1"/>
</dbReference>
<keyword evidence="3" id="KW-0238">DNA-binding</keyword>
<comment type="subcellular location">
    <subcellularLocation>
        <location evidence="1">Nucleus</location>
    </subcellularLocation>
</comment>
<evidence type="ECO:0000256" key="4">
    <source>
        <dbReference type="ARBA" id="ARBA00023242"/>
    </source>
</evidence>
<protein>
    <submittedName>
        <fullName evidence="8">Heat shock transcription factor, X-linked-like</fullName>
    </submittedName>
</protein>
<evidence type="ECO:0000256" key="2">
    <source>
        <dbReference type="ARBA" id="ARBA00006403"/>
    </source>
</evidence>
<dbReference type="InterPro" id="IPR036390">
    <property type="entry name" value="WH_DNA-bd_sf"/>
</dbReference>
<comment type="similarity">
    <text evidence="2">Belongs to the HSF family.</text>
</comment>
<evidence type="ECO:0000313" key="7">
    <source>
        <dbReference type="Proteomes" id="UP000694923"/>
    </source>
</evidence>
<feature type="non-terminal residue" evidence="8">
    <location>
        <position position="166"/>
    </location>
</feature>
<gene>
    <name evidence="8" type="primary">LOC103581840</name>
</gene>
<evidence type="ECO:0000256" key="1">
    <source>
        <dbReference type="ARBA" id="ARBA00004123"/>
    </source>
</evidence>
<dbReference type="PANTHER" id="PTHR10015:SF336">
    <property type="entry name" value="HEAT SHOCK TRANSCRIPTION FACTOR, Y-LINKED"/>
    <property type="match status" value="1"/>
</dbReference>
<dbReference type="InterPro" id="IPR036388">
    <property type="entry name" value="WH-like_DNA-bd_sf"/>
</dbReference>
<reference evidence="8" key="1">
    <citation type="submission" date="2025-08" db="UniProtKB">
        <authorList>
            <consortium name="RefSeq"/>
        </authorList>
    </citation>
    <scope>IDENTIFICATION</scope>
</reference>
<dbReference type="SUPFAM" id="SSF46785">
    <property type="entry name" value="Winged helix' DNA-binding domain"/>
    <property type="match status" value="1"/>
</dbReference>
<evidence type="ECO:0000256" key="3">
    <source>
        <dbReference type="ARBA" id="ARBA00023125"/>
    </source>
</evidence>
<sequence length="166" mass="19114">MACDPRSWGHGFEAAPFPPETRAPRTDTENHRHPADPSCAQYCPVSGGNHNLRLQLEETAFQALNEESWLRRLRPVHDILPEAEDSLLSLPFPKKLWRIVNSHQFASIWWDDGGTGIVINEKLFQKEVLERNSPNKVFETKCMKSFIRQLNLYGFSKMRLDGHMSV</sequence>
<proteinExistence type="inferred from homology"/>
<feature type="region of interest" description="Disordered" evidence="5">
    <location>
        <begin position="1"/>
        <end position="37"/>
    </location>
</feature>
<dbReference type="Proteomes" id="UP000694923">
    <property type="component" value="Unplaced"/>
</dbReference>
<keyword evidence="4" id="KW-0539">Nucleus</keyword>
<organism evidence="7 8">
    <name type="scientific">Galeopterus variegatus</name>
    <name type="common">Malayan flying lemur</name>
    <name type="synonym">Cynocephalus variegatus</name>
    <dbReference type="NCBI Taxonomy" id="482537"/>
    <lineage>
        <taxon>Eukaryota</taxon>
        <taxon>Metazoa</taxon>
        <taxon>Chordata</taxon>
        <taxon>Craniata</taxon>
        <taxon>Vertebrata</taxon>
        <taxon>Euteleostomi</taxon>
        <taxon>Mammalia</taxon>
        <taxon>Eutheria</taxon>
        <taxon>Euarchontoglires</taxon>
        <taxon>Dermoptera</taxon>
        <taxon>Cynocephalidae</taxon>
        <taxon>Galeopterus</taxon>
    </lineage>
</organism>
<evidence type="ECO:0000313" key="8">
    <source>
        <dbReference type="RefSeq" id="XP_008561800.1"/>
    </source>
</evidence>
<evidence type="ECO:0000259" key="6">
    <source>
        <dbReference type="Pfam" id="PF00447"/>
    </source>
</evidence>
<evidence type="ECO:0000256" key="5">
    <source>
        <dbReference type="SAM" id="MobiDB-lite"/>
    </source>
</evidence>
<dbReference type="RefSeq" id="XP_008561800.1">
    <property type="nucleotide sequence ID" value="XM_008563578.1"/>
</dbReference>
<feature type="domain" description="HSF-type DNA-binding" evidence="6">
    <location>
        <begin position="92"/>
        <end position="159"/>
    </location>
</feature>
<feature type="compositionally biased region" description="Basic and acidic residues" evidence="5">
    <location>
        <begin position="22"/>
        <end position="35"/>
    </location>
</feature>
<accession>A0ABM0Q0A9</accession>
<dbReference type="InterPro" id="IPR000232">
    <property type="entry name" value="HSF_DNA-bd"/>
</dbReference>
<dbReference type="Gene3D" id="1.10.10.10">
    <property type="entry name" value="Winged helix-like DNA-binding domain superfamily/Winged helix DNA-binding domain"/>
    <property type="match status" value="1"/>
</dbReference>